<evidence type="ECO:0008006" key="4">
    <source>
        <dbReference type="Google" id="ProtNLM"/>
    </source>
</evidence>
<dbReference type="SUPFAM" id="SSF81321">
    <property type="entry name" value="Family A G protein-coupled receptor-like"/>
    <property type="match status" value="1"/>
</dbReference>
<protein>
    <recommendedName>
        <fullName evidence="4">G-protein coupled receptors family 1 profile domain-containing protein</fullName>
    </recommendedName>
</protein>
<name>A0A3P6U8N9_LITSI</name>
<dbReference type="EMBL" id="UYRX01001037">
    <property type="protein sequence ID" value="VDK87830.1"/>
    <property type="molecule type" value="Genomic_DNA"/>
</dbReference>
<accession>A0A3P6U8N9</accession>
<gene>
    <name evidence="2" type="ORF">NLS_LOCUS8360</name>
</gene>
<dbReference type="Proteomes" id="UP000277928">
    <property type="component" value="Unassembled WGS sequence"/>
</dbReference>
<keyword evidence="1" id="KW-0812">Transmembrane</keyword>
<organism evidence="2 3">
    <name type="scientific">Litomosoides sigmodontis</name>
    <name type="common">Filarial nematode worm</name>
    <dbReference type="NCBI Taxonomy" id="42156"/>
    <lineage>
        <taxon>Eukaryota</taxon>
        <taxon>Metazoa</taxon>
        <taxon>Ecdysozoa</taxon>
        <taxon>Nematoda</taxon>
        <taxon>Chromadorea</taxon>
        <taxon>Rhabditida</taxon>
        <taxon>Spirurina</taxon>
        <taxon>Spiruromorpha</taxon>
        <taxon>Filarioidea</taxon>
        <taxon>Onchocercidae</taxon>
        <taxon>Litomosoides</taxon>
    </lineage>
</organism>
<keyword evidence="1" id="KW-1133">Transmembrane helix</keyword>
<keyword evidence="3" id="KW-1185">Reference proteome</keyword>
<feature type="transmembrane region" description="Helical" evidence="1">
    <location>
        <begin position="31"/>
        <end position="56"/>
    </location>
</feature>
<evidence type="ECO:0000256" key="1">
    <source>
        <dbReference type="SAM" id="Phobius"/>
    </source>
</evidence>
<dbReference type="OrthoDB" id="10554220at2759"/>
<dbReference type="STRING" id="42156.A0A3P6U8N9"/>
<reference evidence="2 3" key="1">
    <citation type="submission" date="2018-08" db="EMBL/GenBank/DDBJ databases">
        <authorList>
            <person name="Laetsch R D."/>
            <person name="Stevens L."/>
            <person name="Kumar S."/>
            <person name="Blaxter L. M."/>
        </authorList>
    </citation>
    <scope>NUCLEOTIDE SEQUENCE [LARGE SCALE GENOMIC DNA]</scope>
</reference>
<dbReference type="Gene3D" id="6.20.400.20">
    <property type="match status" value="1"/>
</dbReference>
<evidence type="ECO:0000313" key="3">
    <source>
        <dbReference type="Proteomes" id="UP000277928"/>
    </source>
</evidence>
<keyword evidence="1" id="KW-0472">Membrane</keyword>
<evidence type="ECO:0000313" key="2">
    <source>
        <dbReference type="EMBL" id="VDK87830.1"/>
    </source>
</evidence>
<sequence length="82" mass="9610">MYDDELGYERLTDGEYEDIVADFLAPTEFEVFSVFLFLLLMITGVSGNLLVVYVVMRQRKLVRSLMHSFRIAVTKNFVRFHP</sequence>
<dbReference type="AlphaFoldDB" id="A0A3P6U8N9"/>
<proteinExistence type="predicted"/>